<keyword evidence="8" id="KW-0732">Signal</keyword>
<dbReference type="InterPro" id="IPR057247">
    <property type="entry name" value="CARBOXYPEPT_ZN_2"/>
</dbReference>
<organism evidence="10 11">
    <name type="scientific">Clavelina lepadiformis</name>
    <name type="common">Light-bulb sea squirt</name>
    <name type="synonym">Ascidia lepadiformis</name>
    <dbReference type="NCBI Taxonomy" id="159417"/>
    <lineage>
        <taxon>Eukaryota</taxon>
        <taxon>Metazoa</taxon>
        <taxon>Chordata</taxon>
        <taxon>Tunicata</taxon>
        <taxon>Ascidiacea</taxon>
        <taxon>Aplousobranchia</taxon>
        <taxon>Clavelinidae</taxon>
        <taxon>Clavelina</taxon>
    </lineage>
</organism>
<dbReference type="PROSITE" id="PS52035">
    <property type="entry name" value="PEPTIDASE_M14"/>
    <property type="match status" value="1"/>
</dbReference>
<accession>A0ABP0EY44</accession>
<name>A0ABP0EY44_CLALP</name>
<dbReference type="PROSITE" id="PS00132">
    <property type="entry name" value="CARBOXYPEPT_ZN_1"/>
    <property type="match status" value="1"/>
</dbReference>
<reference evidence="10 11" key="1">
    <citation type="submission" date="2024-02" db="EMBL/GenBank/DDBJ databases">
        <authorList>
            <person name="Daric V."/>
            <person name="Darras S."/>
        </authorList>
    </citation>
    <scope>NUCLEOTIDE SEQUENCE [LARGE SCALE GENOMIC DNA]</scope>
</reference>
<comment type="similarity">
    <text evidence="2 7">Belongs to the peptidase M14 family.</text>
</comment>
<dbReference type="Proteomes" id="UP001642483">
    <property type="component" value="Unassembled WGS sequence"/>
</dbReference>
<evidence type="ECO:0000256" key="4">
    <source>
        <dbReference type="ARBA" id="ARBA00022723"/>
    </source>
</evidence>
<feature type="signal peptide" evidence="8">
    <location>
        <begin position="1"/>
        <end position="18"/>
    </location>
</feature>
<evidence type="ECO:0000256" key="7">
    <source>
        <dbReference type="PROSITE-ProRule" id="PRU01379"/>
    </source>
</evidence>
<proteinExistence type="inferred from homology"/>
<evidence type="ECO:0000256" key="3">
    <source>
        <dbReference type="ARBA" id="ARBA00022645"/>
    </source>
</evidence>
<dbReference type="InterPro" id="IPR057246">
    <property type="entry name" value="CARBOXYPEPT_ZN_1"/>
</dbReference>
<feature type="domain" description="Peptidase M14" evidence="9">
    <location>
        <begin position="30"/>
        <end position="343"/>
    </location>
</feature>
<dbReference type="Pfam" id="PF00246">
    <property type="entry name" value="Peptidase_M14"/>
    <property type="match status" value="1"/>
</dbReference>
<comment type="cofactor">
    <cofactor evidence="1">
        <name>Zn(2+)</name>
        <dbReference type="ChEBI" id="CHEBI:29105"/>
    </cofactor>
</comment>
<dbReference type="PANTHER" id="PTHR11532">
    <property type="entry name" value="PROTEASE M14 CARBOXYPEPTIDASE"/>
    <property type="match status" value="1"/>
</dbReference>
<dbReference type="PRINTS" id="PR00765">
    <property type="entry name" value="CRBOXYPTASEA"/>
</dbReference>
<sequence>MKLLAFFLPFLYPFFVQTYTQSDNGVVLDQHHKYNELKEIMHRVNHDCYDVTNLKSIGKSVENKDLWVIVFSKNASFHQPGIPELKYIGNMHGNEVVGREMLLNLIQYICNEYKKGNQTIIDLLVNVRISIMPTMNPDGYETAAANENYPKNYYLGRANFKGYDLNRNFPDFNKIACKTGKSNHLAYYRHYVNEAVKGLQVQPETEAVIEWIMSTPFVLSANFHGGDLVANYPFDKTCSGKERQYTGSPDDKIFRQLALAYSNGNDQMAISTGCSVEDHFRHGITNGAAWYSVGGGMQDFNYLASNCFEITIEMGCEKFPPPRRLPFFWKQNKHALLDYIYQVIIFFVR</sequence>
<dbReference type="CDD" id="cd03858">
    <property type="entry name" value="M14_CP_N-E_like"/>
    <property type="match status" value="1"/>
</dbReference>
<dbReference type="InterPro" id="IPR000834">
    <property type="entry name" value="Peptidase_M14"/>
</dbReference>
<evidence type="ECO:0000256" key="2">
    <source>
        <dbReference type="ARBA" id="ARBA00005988"/>
    </source>
</evidence>
<keyword evidence="5" id="KW-0862">Zinc</keyword>
<keyword evidence="6" id="KW-0482">Metalloprotease</keyword>
<dbReference type="PANTHER" id="PTHR11532:SF62">
    <property type="entry name" value="CARBOXYPEPTIDASE D"/>
    <property type="match status" value="1"/>
</dbReference>
<keyword evidence="6" id="KW-0645">Protease</keyword>
<dbReference type="InterPro" id="IPR050753">
    <property type="entry name" value="Peptidase_M14_domain"/>
</dbReference>
<dbReference type="PROSITE" id="PS00133">
    <property type="entry name" value="CARBOXYPEPT_ZN_2"/>
    <property type="match status" value="1"/>
</dbReference>
<keyword evidence="11" id="KW-1185">Reference proteome</keyword>
<keyword evidence="6" id="KW-0378">Hydrolase</keyword>
<keyword evidence="4" id="KW-0479">Metal-binding</keyword>
<dbReference type="Gene3D" id="3.40.630.10">
    <property type="entry name" value="Zn peptidases"/>
    <property type="match status" value="1"/>
</dbReference>
<evidence type="ECO:0000313" key="10">
    <source>
        <dbReference type="EMBL" id="CAK8672399.1"/>
    </source>
</evidence>
<feature type="chain" id="PRO_5046770362" description="Peptidase M14 domain-containing protein" evidence="8">
    <location>
        <begin position="19"/>
        <end position="349"/>
    </location>
</feature>
<feature type="active site" description="Proton donor/acceptor" evidence="7">
    <location>
        <position position="313"/>
    </location>
</feature>
<dbReference type="SUPFAM" id="SSF53187">
    <property type="entry name" value="Zn-dependent exopeptidases"/>
    <property type="match status" value="1"/>
</dbReference>
<protein>
    <recommendedName>
        <fullName evidence="9">Peptidase M14 domain-containing protein</fullName>
    </recommendedName>
</protein>
<dbReference type="EMBL" id="CAWYQH010000001">
    <property type="protein sequence ID" value="CAK8672399.1"/>
    <property type="molecule type" value="Genomic_DNA"/>
</dbReference>
<gene>
    <name evidence="10" type="ORF">CVLEPA_LOCUS1352</name>
</gene>
<comment type="caution">
    <text evidence="10">The sequence shown here is derived from an EMBL/GenBank/DDBJ whole genome shotgun (WGS) entry which is preliminary data.</text>
</comment>
<dbReference type="SMART" id="SM00631">
    <property type="entry name" value="Zn_pept"/>
    <property type="match status" value="1"/>
</dbReference>
<evidence type="ECO:0000313" key="11">
    <source>
        <dbReference type="Proteomes" id="UP001642483"/>
    </source>
</evidence>
<evidence type="ECO:0000259" key="9">
    <source>
        <dbReference type="PROSITE" id="PS52035"/>
    </source>
</evidence>
<evidence type="ECO:0000256" key="1">
    <source>
        <dbReference type="ARBA" id="ARBA00001947"/>
    </source>
</evidence>
<keyword evidence="3" id="KW-0121">Carboxypeptidase</keyword>
<evidence type="ECO:0000256" key="5">
    <source>
        <dbReference type="ARBA" id="ARBA00022833"/>
    </source>
</evidence>
<evidence type="ECO:0000256" key="8">
    <source>
        <dbReference type="SAM" id="SignalP"/>
    </source>
</evidence>
<evidence type="ECO:0000256" key="6">
    <source>
        <dbReference type="ARBA" id="ARBA00023049"/>
    </source>
</evidence>